<proteinExistence type="predicted"/>
<evidence type="ECO:0000313" key="2">
    <source>
        <dbReference type="Proteomes" id="UP000237105"/>
    </source>
</evidence>
<reference evidence="2" key="1">
    <citation type="submission" date="2016-06" db="EMBL/GenBank/DDBJ databases">
        <title>Parallel loss of symbiosis genes in relatives of nitrogen-fixing non-legume Parasponia.</title>
        <authorList>
            <person name="Van Velzen R."/>
            <person name="Holmer R."/>
            <person name="Bu F."/>
            <person name="Rutten L."/>
            <person name="Van Zeijl A."/>
            <person name="Liu W."/>
            <person name="Santuari L."/>
            <person name="Cao Q."/>
            <person name="Sharma T."/>
            <person name="Shen D."/>
            <person name="Roswanjaya Y."/>
            <person name="Wardhani T."/>
            <person name="Kalhor M.S."/>
            <person name="Jansen J."/>
            <person name="Van den Hoogen J."/>
            <person name="Gungor B."/>
            <person name="Hartog M."/>
            <person name="Hontelez J."/>
            <person name="Verver J."/>
            <person name="Yang W.-C."/>
            <person name="Schijlen E."/>
            <person name="Repin R."/>
            <person name="Schilthuizen M."/>
            <person name="Schranz E."/>
            <person name="Heidstra R."/>
            <person name="Miyata K."/>
            <person name="Fedorova E."/>
            <person name="Kohlen W."/>
            <person name="Bisseling T."/>
            <person name="Smit S."/>
            <person name="Geurts R."/>
        </authorList>
    </citation>
    <scope>NUCLEOTIDE SEQUENCE [LARGE SCALE GENOMIC DNA]</scope>
    <source>
        <strain evidence="2">cv. WU1-14</strain>
    </source>
</reference>
<gene>
    <name evidence="1" type="ORF">PanWU01x14_164880</name>
</gene>
<name>A0A2P5CCH9_PARAD</name>
<keyword evidence="2" id="KW-1185">Reference proteome</keyword>
<dbReference type="EMBL" id="JXTB01000146">
    <property type="protein sequence ID" value="PON58752.1"/>
    <property type="molecule type" value="Genomic_DNA"/>
</dbReference>
<sequence length="28" mass="3190">MPNALQWINTKGTFMRNYRACGVTSTDL</sequence>
<organism evidence="1 2">
    <name type="scientific">Parasponia andersonii</name>
    <name type="common">Sponia andersonii</name>
    <dbReference type="NCBI Taxonomy" id="3476"/>
    <lineage>
        <taxon>Eukaryota</taxon>
        <taxon>Viridiplantae</taxon>
        <taxon>Streptophyta</taxon>
        <taxon>Embryophyta</taxon>
        <taxon>Tracheophyta</taxon>
        <taxon>Spermatophyta</taxon>
        <taxon>Magnoliopsida</taxon>
        <taxon>eudicotyledons</taxon>
        <taxon>Gunneridae</taxon>
        <taxon>Pentapetalae</taxon>
        <taxon>rosids</taxon>
        <taxon>fabids</taxon>
        <taxon>Rosales</taxon>
        <taxon>Cannabaceae</taxon>
        <taxon>Parasponia</taxon>
    </lineage>
</organism>
<accession>A0A2P5CCH9</accession>
<dbReference type="Proteomes" id="UP000237105">
    <property type="component" value="Unassembled WGS sequence"/>
</dbReference>
<protein>
    <submittedName>
        <fullName evidence="1">Uncharacterized protein</fullName>
    </submittedName>
</protein>
<comment type="caution">
    <text evidence="1">The sequence shown here is derived from an EMBL/GenBank/DDBJ whole genome shotgun (WGS) entry which is preliminary data.</text>
</comment>
<dbReference type="AlphaFoldDB" id="A0A2P5CCH9"/>
<evidence type="ECO:0000313" key="1">
    <source>
        <dbReference type="EMBL" id="PON58752.1"/>
    </source>
</evidence>